<protein>
    <submittedName>
        <fullName evidence="5">Uncharacterized protein</fullName>
    </submittedName>
</protein>
<keyword evidence="2" id="KW-0812">Transmembrane</keyword>
<feature type="region of interest" description="Disordered" evidence="1">
    <location>
        <begin position="384"/>
        <end position="437"/>
    </location>
</feature>
<feature type="transmembrane region" description="Helical" evidence="2">
    <location>
        <begin position="42"/>
        <end position="65"/>
    </location>
</feature>
<keyword evidence="3" id="KW-0732">Signal</keyword>
<dbReference type="AlphaFoldDB" id="A0A7E4ZZV3"/>
<feature type="compositionally biased region" description="Low complexity" evidence="1">
    <location>
        <begin position="410"/>
        <end position="425"/>
    </location>
</feature>
<evidence type="ECO:0000313" key="5">
    <source>
        <dbReference type="WBParaSite" id="Pan_g611.t1"/>
    </source>
</evidence>
<feature type="signal peptide" evidence="3">
    <location>
        <begin position="1"/>
        <end position="18"/>
    </location>
</feature>
<evidence type="ECO:0000256" key="2">
    <source>
        <dbReference type="SAM" id="Phobius"/>
    </source>
</evidence>
<dbReference type="Proteomes" id="UP000492821">
    <property type="component" value="Unassembled WGS sequence"/>
</dbReference>
<evidence type="ECO:0000256" key="1">
    <source>
        <dbReference type="SAM" id="MobiDB-lite"/>
    </source>
</evidence>
<proteinExistence type="predicted"/>
<name>A0A7E4ZZV3_PANRE</name>
<reference evidence="4" key="1">
    <citation type="journal article" date="2013" name="Genetics">
        <title>The draft genome and transcriptome of Panagrellus redivivus are shaped by the harsh demands of a free-living lifestyle.</title>
        <authorList>
            <person name="Srinivasan J."/>
            <person name="Dillman A.R."/>
            <person name="Macchietto M.G."/>
            <person name="Heikkinen L."/>
            <person name="Lakso M."/>
            <person name="Fracchia K.M."/>
            <person name="Antoshechkin I."/>
            <person name="Mortazavi A."/>
            <person name="Wong G."/>
            <person name="Sternberg P.W."/>
        </authorList>
    </citation>
    <scope>NUCLEOTIDE SEQUENCE [LARGE SCALE GENOMIC DNA]</scope>
    <source>
        <strain evidence="4">MT8872</strain>
    </source>
</reference>
<sequence>MAWTWVLILGAVIASVLTEEEEEEEATTKAKNESDFFTNNVVAFVVVGVILVLIIVVLVIALIIAKVRKSKAAAKAANQGQQRPVVVPSKREIHPPQESNAFNELQKETDLASSAAPAAVVPAAVAKVPKKGEKSQKSSSNQTESVSYKWKPFPPSANYIEFTKCGLGTCSAPPGFPLYEPIGAFTEYEPEVAAFSEQGLNYKLYKLDQIVKAIDANLFTAGLSVNEAQMKITIPDVVKSIAMDRRNAELYRMRLFYYQNLKEFMPMRTITEASIFKTVNMWNIYLHLIRADLQPLLRRQLCSLVMRQAARWFDRVPIELFSDTPHPLPMMAKLKKSIPQFFDDEFIANAENCNDTIDELDNKTPIPDEVFNVFLATLEKPEDNTCQAPDVVDDVKEGQAPDGTTDAGVPTPTTDTKGTTDAKQTPQTKPSVENVAK</sequence>
<keyword evidence="4" id="KW-1185">Reference proteome</keyword>
<reference evidence="5" key="2">
    <citation type="submission" date="2020-10" db="UniProtKB">
        <authorList>
            <consortium name="WormBaseParasite"/>
        </authorList>
    </citation>
    <scope>IDENTIFICATION</scope>
</reference>
<evidence type="ECO:0000256" key="3">
    <source>
        <dbReference type="SAM" id="SignalP"/>
    </source>
</evidence>
<dbReference type="WBParaSite" id="Pan_g611.t1">
    <property type="protein sequence ID" value="Pan_g611.t1"/>
    <property type="gene ID" value="Pan_g611"/>
</dbReference>
<organism evidence="4 5">
    <name type="scientific">Panagrellus redivivus</name>
    <name type="common">Microworm</name>
    <dbReference type="NCBI Taxonomy" id="6233"/>
    <lineage>
        <taxon>Eukaryota</taxon>
        <taxon>Metazoa</taxon>
        <taxon>Ecdysozoa</taxon>
        <taxon>Nematoda</taxon>
        <taxon>Chromadorea</taxon>
        <taxon>Rhabditida</taxon>
        <taxon>Tylenchina</taxon>
        <taxon>Panagrolaimomorpha</taxon>
        <taxon>Panagrolaimoidea</taxon>
        <taxon>Panagrolaimidae</taxon>
        <taxon>Panagrellus</taxon>
    </lineage>
</organism>
<keyword evidence="2" id="KW-1133">Transmembrane helix</keyword>
<feature type="chain" id="PRO_5028821097" evidence="3">
    <location>
        <begin position="19"/>
        <end position="437"/>
    </location>
</feature>
<evidence type="ECO:0000313" key="4">
    <source>
        <dbReference type="Proteomes" id="UP000492821"/>
    </source>
</evidence>
<keyword evidence="2" id="KW-0472">Membrane</keyword>
<accession>A0A7E4ZZV3</accession>